<evidence type="ECO:0000256" key="1">
    <source>
        <dbReference type="ARBA" id="ARBA00004196"/>
    </source>
</evidence>
<reference evidence="7" key="1">
    <citation type="journal article" date="2019" name="Int. J. Syst. Evol. Microbiol.">
        <title>The Global Catalogue of Microorganisms (GCM) 10K type strain sequencing project: providing services to taxonomists for standard genome sequencing and annotation.</title>
        <authorList>
            <consortium name="The Broad Institute Genomics Platform"/>
            <consortium name="The Broad Institute Genome Sequencing Center for Infectious Disease"/>
            <person name="Wu L."/>
            <person name="Ma J."/>
        </authorList>
    </citation>
    <scope>NUCLEOTIDE SEQUENCE [LARGE SCALE GENOMIC DNA]</scope>
    <source>
        <strain evidence="7">JCM 14370</strain>
    </source>
</reference>
<dbReference type="InterPro" id="IPR006059">
    <property type="entry name" value="SBP"/>
</dbReference>
<dbReference type="Proteomes" id="UP000632222">
    <property type="component" value="Unassembled WGS sequence"/>
</dbReference>
<comment type="subcellular location">
    <subcellularLocation>
        <location evidence="1">Cell envelope</location>
    </subcellularLocation>
</comment>
<evidence type="ECO:0000256" key="5">
    <source>
        <dbReference type="SAM" id="SignalP"/>
    </source>
</evidence>
<keyword evidence="7" id="KW-1185">Reference proteome</keyword>
<dbReference type="InterPro" id="IPR050490">
    <property type="entry name" value="Bact_solute-bd_prot1"/>
</dbReference>
<sequence>MSKAVLLTLGLLGTLSLSTALAAPLKIKFWHSMEASKEQVQDLADAFNKSQNEFQILPEVAGDYRTSETKLIAALRSDNAPTIFQAEISFFSKLAADGSLADLSSFEKTLDDKFTRDFYSSVWNYGEVNGKRVGLPWNVSTPVLYYNATALESRNIKPPKTWDELEEVSKKLTNRASRGFMVMAESWQFEQMVLSRGGNVVTGDGKPNFTSPEVIDALEQLSRMVRNKTATPRNLGETQVAILDFVRTKNFMVVASSANYPDILPYSVAFKLGVAPMPCDKKCAVPLGGAQLVVLKGASRKEQEGAFEFWKFLMEPQNLKKWIEFSYYLTPRKSVLPLLKDFYGENPYRKTAYNQLDESVSRPKVPAYTLWRTYLEEAIEKATKGNVAPRAALEEAQRKALSSK</sequence>
<dbReference type="EMBL" id="BMOD01000042">
    <property type="protein sequence ID" value="GGJ58198.1"/>
    <property type="molecule type" value="Genomic_DNA"/>
</dbReference>
<protein>
    <submittedName>
        <fullName evidence="6">ABC transporter substrate-binding protein</fullName>
    </submittedName>
</protein>
<dbReference type="SUPFAM" id="SSF53850">
    <property type="entry name" value="Periplasmic binding protein-like II"/>
    <property type="match status" value="1"/>
</dbReference>
<keyword evidence="3" id="KW-0813">Transport</keyword>
<evidence type="ECO:0000256" key="4">
    <source>
        <dbReference type="ARBA" id="ARBA00022729"/>
    </source>
</evidence>
<feature type="chain" id="PRO_5046140709" evidence="5">
    <location>
        <begin position="23"/>
        <end position="404"/>
    </location>
</feature>
<dbReference type="Pfam" id="PF13416">
    <property type="entry name" value="SBP_bac_8"/>
    <property type="match status" value="1"/>
</dbReference>
<accession>A0ABQ2DID3</accession>
<evidence type="ECO:0000313" key="6">
    <source>
        <dbReference type="EMBL" id="GGJ58198.1"/>
    </source>
</evidence>
<organism evidence="6 7">
    <name type="scientific">Deinococcus roseus</name>
    <dbReference type="NCBI Taxonomy" id="392414"/>
    <lineage>
        <taxon>Bacteria</taxon>
        <taxon>Thermotogati</taxon>
        <taxon>Deinococcota</taxon>
        <taxon>Deinococci</taxon>
        <taxon>Deinococcales</taxon>
        <taxon>Deinococcaceae</taxon>
        <taxon>Deinococcus</taxon>
    </lineage>
</organism>
<gene>
    <name evidence="6" type="ORF">GCM10008938_50360</name>
</gene>
<dbReference type="PANTHER" id="PTHR43649">
    <property type="entry name" value="ARABINOSE-BINDING PROTEIN-RELATED"/>
    <property type="match status" value="1"/>
</dbReference>
<dbReference type="PANTHER" id="PTHR43649:SF31">
    <property type="entry name" value="SN-GLYCEROL-3-PHOSPHATE-BINDING PERIPLASMIC PROTEIN UGPB"/>
    <property type="match status" value="1"/>
</dbReference>
<name>A0ABQ2DID3_9DEIO</name>
<proteinExistence type="inferred from homology"/>
<dbReference type="RefSeq" id="WP_189008962.1">
    <property type="nucleotide sequence ID" value="NZ_BMOD01000042.1"/>
</dbReference>
<comment type="similarity">
    <text evidence="2">Belongs to the bacterial solute-binding protein 1 family.</text>
</comment>
<feature type="signal peptide" evidence="5">
    <location>
        <begin position="1"/>
        <end position="22"/>
    </location>
</feature>
<evidence type="ECO:0000256" key="2">
    <source>
        <dbReference type="ARBA" id="ARBA00008520"/>
    </source>
</evidence>
<evidence type="ECO:0000256" key="3">
    <source>
        <dbReference type="ARBA" id="ARBA00022448"/>
    </source>
</evidence>
<comment type="caution">
    <text evidence="6">The sequence shown here is derived from an EMBL/GenBank/DDBJ whole genome shotgun (WGS) entry which is preliminary data.</text>
</comment>
<keyword evidence="4 5" id="KW-0732">Signal</keyword>
<dbReference type="Gene3D" id="3.40.190.10">
    <property type="entry name" value="Periplasmic binding protein-like II"/>
    <property type="match status" value="2"/>
</dbReference>
<dbReference type="CDD" id="cd14748">
    <property type="entry name" value="PBP2_UgpB"/>
    <property type="match status" value="1"/>
</dbReference>
<evidence type="ECO:0000313" key="7">
    <source>
        <dbReference type="Proteomes" id="UP000632222"/>
    </source>
</evidence>